<dbReference type="GO" id="GO:0008173">
    <property type="term" value="F:RNA methyltransferase activity"/>
    <property type="evidence" value="ECO:0007669"/>
    <property type="project" value="InterPro"/>
</dbReference>
<sequence length="465" mass="49453">MRKPNAPTSNKHWRPPPRQHKPQPKPPPPPAPAGLPAREAAVRLLTNVLGDGHAFDGAVAKEFQGSALEPRDRALARLIAATVLRRLGELEAVLNSYLEKPLPKQKGALWPILLSGAAQLLFLETPPHAAVGLAVDQVRRDRHAGRYDKLVNALLRRVAREGAATLQAKDGVALNTPAWMLQRWTKAYGTETARRIADASLTEAPLDLSVKDAPETWAERLGGRVLPTGTVRLAAGGRIEDLPGYADGGWWVQDAAAALPVHFLGSVVGKSVVDMCAAPGGKTAQLAAAGANVTAIDLSGARLQRLAANLERLQLKAELVEADAGAWAPARTFDAVLLDAPCTATGTIRRHPDILRLKRPDDVAALAAIQTRLLDNAAKLVAPGGTLLYCSCSLEPEEGSQQIERFLARNNGFSPAPIAPGEVGIAAEWLTPAGELRTLPFHLAGDTPQLSGMDGFYAARLVRTA</sequence>
<dbReference type="CDD" id="cd02440">
    <property type="entry name" value="AdoMet_MTases"/>
    <property type="match status" value="1"/>
</dbReference>
<keyword evidence="11" id="KW-1185">Reference proteome</keyword>
<dbReference type="PROSITE" id="PS51686">
    <property type="entry name" value="SAM_MT_RSMB_NOP"/>
    <property type="match status" value="1"/>
</dbReference>
<proteinExistence type="inferred from homology"/>
<dbReference type="InterPro" id="IPR018314">
    <property type="entry name" value="RsmB/NOL1/NOP2-like_CS"/>
</dbReference>
<feature type="active site" description="Nucleophile" evidence="6">
    <location>
        <position position="392"/>
    </location>
</feature>
<dbReference type="InterPro" id="IPR001678">
    <property type="entry name" value="MeTrfase_RsmB-F_NOP2_dom"/>
</dbReference>
<dbReference type="InterPro" id="IPR049560">
    <property type="entry name" value="MeTrfase_RsmB-F_NOP2_cat"/>
</dbReference>
<evidence type="ECO:0000256" key="2">
    <source>
        <dbReference type="ARBA" id="ARBA00022603"/>
    </source>
</evidence>
<evidence type="ECO:0000256" key="5">
    <source>
        <dbReference type="ARBA" id="ARBA00022884"/>
    </source>
</evidence>
<evidence type="ECO:0000259" key="9">
    <source>
        <dbReference type="PROSITE" id="PS51686"/>
    </source>
</evidence>
<evidence type="ECO:0000256" key="4">
    <source>
        <dbReference type="ARBA" id="ARBA00022691"/>
    </source>
</evidence>
<dbReference type="PRINTS" id="PR02008">
    <property type="entry name" value="RCMTFAMILY"/>
</dbReference>
<keyword evidence="2 6" id="KW-0489">Methyltransferase</keyword>
<dbReference type="PROSITE" id="PS01153">
    <property type="entry name" value="NOL1_NOP2_SUN"/>
    <property type="match status" value="1"/>
</dbReference>
<evidence type="ECO:0000256" key="7">
    <source>
        <dbReference type="SAM" id="Coils"/>
    </source>
</evidence>
<comment type="caution">
    <text evidence="10">The sequence shown here is derived from an EMBL/GenBank/DDBJ whole genome shotgun (WGS) entry which is preliminary data.</text>
</comment>
<feature type="compositionally biased region" description="Basic residues" evidence="8">
    <location>
        <begin position="11"/>
        <end position="23"/>
    </location>
</feature>
<dbReference type="InterPro" id="IPR029063">
    <property type="entry name" value="SAM-dependent_MTases_sf"/>
</dbReference>
<dbReference type="GO" id="GO:0006355">
    <property type="term" value="P:regulation of DNA-templated transcription"/>
    <property type="evidence" value="ECO:0007669"/>
    <property type="project" value="InterPro"/>
</dbReference>
<reference evidence="10 11" key="1">
    <citation type="submission" date="2019-11" db="EMBL/GenBank/DDBJ databases">
        <title>Identification of a novel strain.</title>
        <authorList>
            <person name="Xu Q."/>
            <person name="Wang G."/>
        </authorList>
    </citation>
    <scope>NUCLEOTIDE SEQUENCE [LARGE SCALE GENOMIC DNA]</scope>
    <source>
        <strain evidence="11">xq</strain>
    </source>
</reference>
<feature type="region of interest" description="Disordered" evidence="8">
    <location>
        <begin position="1"/>
        <end position="35"/>
    </location>
</feature>
<evidence type="ECO:0000256" key="1">
    <source>
        <dbReference type="ARBA" id="ARBA00007494"/>
    </source>
</evidence>
<accession>A0A6I3KL81</accession>
<keyword evidence="7" id="KW-0175">Coiled coil</keyword>
<feature type="binding site" evidence="6">
    <location>
        <begin position="276"/>
        <end position="282"/>
    </location>
    <ligand>
        <name>S-adenosyl-L-methionine</name>
        <dbReference type="ChEBI" id="CHEBI:59789"/>
    </ligand>
</feature>
<keyword evidence="5 6" id="KW-0694">RNA-binding</keyword>
<evidence type="ECO:0000313" key="11">
    <source>
        <dbReference type="Proteomes" id="UP000440694"/>
    </source>
</evidence>
<feature type="binding site" evidence="6">
    <location>
        <position position="297"/>
    </location>
    <ligand>
        <name>S-adenosyl-L-methionine</name>
        <dbReference type="ChEBI" id="CHEBI:59789"/>
    </ligand>
</feature>
<dbReference type="Pfam" id="PF01029">
    <property type="entry name" value="NusB"/>
    <property type="match status" value="1"/>
</dbReference>
<dbReference type="SUPFAM" id="SSF53335">
    <property type="entry name" value="S-adenosyl-L-methionine-dependent methyltransferases"/>
    <property type="match status" value="1"/>
</dbReference>
<dbReference type="InterPro" id="IPR006027">
    <property type="entry name" value="NusB_RsmB_TIM44"/>
</dbReference>
<dbReference type="PANTHER" id="PTHR22807:SF61">
    <property type="entry name" value="NOL1_NOP2_SUN FAMILY PROTEIN _ ANTITERMINATION NUSB DOMAIN-CONTAINING PROTEIN"/>
    <property type="match status" value="1"/>
</dbReference>
<dbReference type="PANTHER" id="PTHR22807">
    <property type="entry name" value="NOP2 YEAST -RELATED NOL1/NOP2/FMU SUN DOMAIN-CONTAINING"/>
    <property type="match status" value="1"/>
</dbReference>
<feature type="compositionally biased region" description="Pro residues" evidence="8">
    <location>
        <begin position="24"/>
        <end position="33"/>
    </location>
</feature>
<organism evidence="10 11">
    <name type="scientific">Hyphomicrobium album</name>
    <dbReference type="NCBI Taxonomy" id="2665159"/>
    <lineage>
        <taxon>Bacteria</taxon>
        <taxon>Pseudomonadati</taxon>
        <taxon>Pseudomonadota</taxon>
        <taxon>Alphaproteobacteria</taxon>
        <taxon>Hyphomicrobiales</taxon>
        <taxon>Hyphomicrobiaceae</taxon>
        <taxon>Hyphomicrobium</taxon>
    </lineage>
</organism>
<dbReference type="Pfam" id="PF01189">
    <property type="entry name" value="Methyltr_RsmB-F"/>
    <property type="match status" value="1"/>
</dbReference>
<dbReference type="InterPro" id="IPR023267">
    <property type="entry name" value="RCMT"/>
</dbReference>
<evidence type="ECO:0000256" key="3">
    <source>
        <dbReference type="ARBA" id="ARBA00022679"/>
    </source>
</evidence>
<evidence type="ECO:0000256" key="6">
    <source>
        <dbReference type="PROSITE-ProRule" id="PRU01023"/>
    </source>
</evidence>
<comment type="similarity">
    <text evidence="1 6">Belongs to the class I-like SAM-binding methyltransferase superfamily. RsmB/NOP family.</text>
</comment>
<dbReference type="AlphaFoldDB" id="A0A6I3KL81"/>
<name>A0A6I3KL81_9HYPH</name>
<dbReference type="GO" id="GO:0001510">
    <property type="term" value="P:RNA methylation"/>
    <property type="evidence" value="ECO:0007669"/>
    <property type="project" value="InterPro"/>
</dbReference>
<dbReference type="Gene3D" id="1.10.940.10">
    <property type="entry name" value="NusB-like"/>
    <property type="match status" value="1"/>
</dbReference>
<dbReference type="SUPFAM" id="SSF48013">
    <property type="entry name" value="NusB-like"/>
    <property type="match status" value="1"/>
</dbReference>
<dbReference type="GO" id="GO:0003723">
    <property type="term" value="F:RNA binding"/>
    <property type="evidence" value="ECO:0007669"/>
    <property type="project" value="UniProtKB-UniRule"/>
</dbReference>
<feature type="binding site" evidence="6">
    <location>
        <position position="339"/>
    </location>
    <ligand>
        <name>S-adenosyl-L-methionine</name>
        <dbReference type="ChEBI" id="CHEBI:59789"/>
    </ligand>
</feature>
<dbReference type="Gene3D" id="3.40.50.150">
    <property type="entry name" value="Vaccinia Virus protein VP39"/>
    <property type="match status" value="1"/>
</dbReference>
<feature type="domain" description="SAM-dependent MTase RsmB/NOP-type" evidence="9">
    <location>
        <begin position="168"/>
        <end position="464"/>
    </location>
</feature>
<dbReference type="Proteomes" id="UP000440694">
    <property type="component" value="Unassembled WGS sequence"/>
</dbReference>
<feature type="coiled-coil region" evidence="7">
    <location>
        <begin position="296"/>
        <end position="323"/>
    </location>
</feature>
<keyword evidence="3 6" id="KW-0808">Transferase</keyword>
<dbReference type="FunFam" id="3.40.50.150:FF:000257">
    <property type="entry name" value="16S rRNA methyltransferase"/>
    <property type="match status" value="1"/>
</dbReference>
<gene>
    <name evidence="10" type="ORF">GIW81_10190</name>
</gene>
<protein>
    <submittedName>
        <fullName evidence="10">Methyltransferase domain-containing protein</fullName>
    </submittedName>
</protein>
<dbReference type="EMBL" id="WMBQ01000001">
    <property type="protein sequence ID" value="MTD94700.1"/>
    <property type="molecule type" value="Genomic_DNA"/>
</dbReference>
<feature type="binding site" evidence="6">
    <location>
        <position position="323"/>
    </location>
    <ligand>
        <name>S-adenosyl-L-methionine</name>
        <dbReference type="ChEBI" id="CHEBI:59789"/>
    </ligand>
</feature>
<feature type="compositionally biased region" description="Polar residues" evidence="8">
    <location>
        <begin position="1"/>
        <end position="10"/>
    </location>
</feature>
<evidence type="ECO:0000256" key="8">
    <source>
        <dbReference type="SAM" id="MobiDB-lite"/>
    </source>
</evidence>
<evidence type="ECO:0000313" key="10">
    <source>
        <dbReference type="EMBL" id="MTD94700.1"/>
    </source>
</evidence>
<keyword evidence="4 6" id="KW-0949">S-adenosyl-L-methionine</keyword>
<dbReference type="InterPro" id="IPR035926">
    <property type="entry name" value="NusB-like_sf"/>
</dbReference>